<dbReference type="InterPro" id="IPR049945">
    <property type="entry name" value="AAA_22"/>
</dbReference>
<dbReference type="SMART" id="SM00382">
    <property type="entry name" value="AAA"/>
    <property type="match status" value="1"/>
</dbReference>
<dbReference type="GO" id="GO:0006260">
    <property type="term" value="P:DNA replication"/>
    <property type="evidence" value="ECO:0007669"/>
    <property type="project" value="UniProtKB-UniRule"/>
</dbReference>
<dbReference type="GO" id="GO:0005524">
    <property type="term" value="F:ATP binding"/>
    <property type="evidence" value="ECO:0007669"/>
    <property type="project" value="UniProtKB-UniRule"/>
</dbReference>
<dbReference type="InterPro" id="IPR027417">
    <property type="entry name" value="P-loop_NTPase"/>
</dbReference>
<evidence type="ECO:0000259" key="6">
    <source>
        <dbReference type="SMART" id="SM00382"/>
    </source>
</evidence>
<accession>A0A128A0M4</accession>
<evidence type="ECO:0000256" key="1">
    <source>
        <dbReference type="ARBA" id="ARBA00006184"/>
    </source>
</evidence>
<keyword evidence="9" id="KW-1185">Reference proteome</keyword>
<dbReference type="Proteomes" id="UP000196239">
    <property type="component" value="Chromosome 1"/>
</dbReference>
<dbReference type="EMBL" id="LN890280">
    <property type="protein sequence ID" value="CUR50895.1"/>
    <property type="molecule type" value="Genomic_DNA"/>
</dbReference>
<dbReference type="InterPro" id="IPR015163">
    <property type="entry name" value="Cdc6_C"/>
</dbReference>
<sequence length="455" mass="51586">MGIKEIIAKIEKENNIFAKKSNLDTLSFPDNVIGRQQSQEKLVRLLLQYKQEYLVPFISVYGRSGSGKSTIVRHVCENLDEISFCFVNIRRAKTVFGVANLILAELGQASLKSAQGINMAVGKIEDSIVAQLDKEGKNVFVLILDEYDMLFYDKRGNPSDFVYKLLVIEERLHTKGKMLCIIAISNNGLADYAIDDRVRSRIGNSEIFFEPYSKDDVYEILKDRSAKAFSKKVKEDVLMHCAELSSAVYGDARRAIDLLRVGAEIASSEGKGILPEHIDSAQKILEKDRTTVVLKSSSTHTKILCLAMARITYLTDQPWQSTAIIYKQYQNFISRHSGKIKPVGYRRVAELLNELENTGFTVSQTGSKGRHGYGTQHKLTVDPEIIVNTIIPSMWKNLAENKARHYDLTHNPASKYPNDVRGKWDKFEGEQNWQKYVNLDYVIEQKTDEKSANKK</sequence>
<comment type="similarity">
    <text evidence="1 5">Belongs to the CDC6/cdc18 family.</text>
</comment>
<dbReference type="Gene3D" id="1.10.10.10">
    <property type="entry name" value="Winged helix-like DNA-binding domain superfamily/Winged helix DNA-binding domain"/>
    <property type="match status" value="1"/>
</dbReference>
<evidence type="ECO:0000259" key="7">
    <source>
        <dbReference type="SMART" id="SM01074"/>
    </source>
</evidence>
<feature type="domain" description="Cdc6 C-terminal" evidence="7">
    <location>
        <begin position="305"/>
        <end position="390"/>
    </location>
</feature>
<dbReference type="GO" id="GO:0051301">
    <property type="term" value="P:cell division"/>
    <property type="evidence" value="ECO:0007669"/>
    <property type="project" value="UniProtKB-KW"/>
</dbReference>
<evidence type="ECO:0000313" key="8">
    <source>
        <dbReference type="EMBL" id="CUR50895.1"/>
    </source>
</evidence>
<keyword evidence="2 5" id="KW-0235">DNA replication</keyword>
<evidence type="ECO:0000313" key="9">
    <source>
        <dbReference type="Proteomes" id="UP000196239"/>
    </source>
</evidence>
<dbReference type="Gene3D" id="1.10.8.60">
    <property type="match status" value="1"/>
</dbReference>
<evidence type="ECO:0000256" key="3">
    <source>
        <dbReference type="ARBA" id="ARBA00022741"/>
    </source>
</evidence>
<dbReference type="Pfam" id="PF13401">
    <property type="entry name" value="AAA_22"/>
    <property type="match status" value="1"/>
</dbReference>
<feature type="binding site" evidence="5">
    <location>
        <begin position="66"/>
        <end position="70"/>
    </location>
    <ligand>
        <name>ATP</name>
        <dbReference type="ChEBI" id="CHEBI:30616"/>
    </ligand>
</feature>
<dbReference type="AlphaFoldDB" id="A0A128A0M4"/>
<dbReference type="InterPro" id="IPR036390">
    <property type="entry name" value="WH_DNA-bd_sf"/>
</dbReference>
<dbReference type="PANTHER" id="PTHR10763">
    <property type="entry name" value="CELL DIVISION CONTROL PROTEIN 6-RELATED"/>
    <property type="match status" value="1"/>
</dbReference>
<dbReference type="InterPro" id="IPR014277">
    <property type="entry name" value="Orc1/Cdc6_arc"/>
</dbReference>
<dbReference type="InterPro" id="IPR003593">
    <property type="entry name" value="AAA+_ATPase"/>
</dbReference>
<feature type="binding site" evidence="5">
    <location>
        <position position="224"/>
    </location>
    <ligand>
        <name>ATP</name>
        <dbReference type="ChEBI" id="CHEBI:30616"/>
    </ligand>
</feature>
<keyword evidence="3 5" id="KW-0547">Nucleotide-binding</keyword>
<feature type="binding site" evidence="5">
    <location>
        <position position="212"/>
    </location>
    <ligand>
        <name>ATP</name>
        <dbReference type="ChEBI" id="CHEBI:30616"/>
    </ligand>
</feature>
<dbReference type="InterPro" id="IPR055237">
    <property type="entry name" value="Cdc6_lid"/>
</dbReference>
<organism evidence="8 9">
    <name type="scientific">Nitrosotalea devaniterrae</name>
    <dbReference type="NCBI Taxonomy" id="1078905"/>
    <lineage>
        <taxon>Archaea</taxon>
        <taxon>Nitrososphaerota</taxon>
        <taxon>Nitrososphaeria</taxon>
        <taxon>Nitrosotaleales</taxon>
        <taxon>Nitrosotaleaceae</taxon>
        <taxon>Nitrosotalea</taxon>
    </lineage>
</organism>
<dbReference type="PANTHER" id="PTHR10763:SF26">
    <property type="entry name" value="CELL DIVISION CONTROL PROTEIN 6 HOMOLOG"/>
    <property type="match status" value="1"/>
</dbReference>
<comment type="function">
    <text evidence="5">Involved in regulation of DNA replication.</text>
</comment>
<dbReference type="HAMAP" id="MF_01407">
    <property type="entry name" value="ORC1_type_DNA_replic_protein"/>
    <property type="match status" value="1"/>
</dbReference>
<keyword evidence="8" id="KW-0132">Cell division</keyword>
<dbReference type="CDD" id="cd08768">
    <property type="entry name" value="Cdc6_C"/>
    <property type="match status" value="1"/>
</dbReference>
<reference evidence="9" key="1">
    <citation type="submission" date="2015-10" db="EMBL/GenBank/DDBJ databases">
        <authorList>
            <person name="Lehtovirta-Morley L.E."/>
            <person name="Vieille C."/>
        </authorList>
    </citation>
    <scope>NUCLEOTIDE SEQUENCE [LARGE SCALE GENOMIC DNA]</scope>
</reference>
<keyword evidence="8" id="KW-0131">Cell cycle</keyword>
<evidence type="ECO:0000256" key="5">
    <source>
        <dbReference type="HAMAP-Rule" id="MF_01407"/>
    </source>
</evidence>
<dbReference type="Gene3D" id="3.40.50.300">
    <property type="entry name" value="P-loop containing nucleotide triphosphate hydrolases"/>
    <property type="match status" value="1"/>
</dbReference>
<evidence type="ECO:0000256" key="2">
    <source>
        <dbReference type="ARBA" id="ARBA00022705"/>
    </source>
</evidence>
<feature type="domain" description="AAA+ ATPase" evidence="6">
    <location>
        <begin position="54"/>
        <end position="213"/>
    </location>
</feature>
<dbReference type="InterPro" id="IPR036388">
    <property type="entry name" value="WH-like_DNA-bd_sf"/>
</dbReference>
<dbReference type="SUPFAM" id="SSF52540">
    <property type="entry name" value="P-loop containing nucleoside triphosphate hydrolases"/>
    <property type="match status" value="1"/>
</dbReference>
<dbReference type="SUPFAM" id="SSF46785">
    <property type="entry name" value="Winged helix' DNA-binding domain"/>
    <property type="match status" value="1"/>
</dbReference>
<dbReference type="Pfam" id="PF22703">
    <property type="entry name" value="Cdc6_lid"/>
    <property type="match status" value="1"/>
</dbReference>
<keyword evidence="4 5" id="KW-0067">ATP-binding</keyword>
<gene>
    <name evidence="8" type="primary">cdc</name>
    <name evidence="8" type="ORF">NDEV_0130</name>
</gene>
<dbReference type="Pfam" id="PF09079">
    <property type="entry name" value="WHD_Cdc6"/>
    <property type="match status" value="1"/>
</dbReference>
<evidence type="ECO:0000256" key="4">
    <source>
        <dbReference type="ARBA" id="ARBA00022840"/>
    </source>
</evidence>
<protein>
    <recommendedName>
        <fullName evidence="5">ORC1-type DNA replication protein</fullName>
    </recommendedName>
</protein>
<proteinExistence type="inferred from homology"/>
<name>A0A128A0M4_9ARCH</name>
<dbReference type="SMART" id="SM01074">
    <property type="entry name" value="Cdc6_C"/>
    <property type="match status" value="1"/>
</dbReference>
<dbReference type="KEGG" id="ndv:NDEV_0130"/>
<dbReference type="InterPro" id="IPR050311">
    <property type="entry name" value="ORC1/CDC6"/>
</dbReference>
<dbReference type="NCBIfam" id="TIGR02928">
    <property type="entry name" value="orc1/cdc6 family replication initiation protein"/>
    <property type="match status" value="1"/>
</dbReference>